<dbReference type="PANTHER" id="PTHR11721">
    <property type="entry name" value="60S RIBOSOMAL PROTEIN L27A"/>
    <property type="match status" value="1"/>
</dbReference>
<dbReference type="PANTHER" id="PTHR11721:SF3">
    <property type="entry name" value="LARGE RIBOSOMAL SUBUNIT PROTEIN UL15"/>
    <property type="match status" value="1"/>
</dbReference>
<dbReference type="EMBL" id="JASPKZ010001570">
    <property type="protein sequence ID" value="KAJ9597985.1"/>
    <property type="molecule type" value="Genomic_DNA"/>
</dbReference>
<dbReference type="AlphaFoldDB" id="A0AAD8EP59"/>
<gene>
    <name evidence="2" type="ORF">L9F63_026910</name>
</gene>
<dbReference type="Proteomes" id="UP001233999">
    <property type="component" value="Unassembled WGS sequence"/>
</dbReference>
<evidence type="ECO:0000313" key="2">
    <source>
        <dbReference type="EMBL" id="KAJ9597985.1"/>
    </source>
</evidence>
<dbReference type="GO" id="GO:0022625">
    <property type="term" value="C:cytosolic large ribosomal subunit"/>
    <property type="evidence" value="ECO:0007669"/>
    <property type="project" value="TreeGrafter"/>
</dbReference>
<feature type="non-terminal residue" evidence="2">
    <location>
        <position position="1"/>
    </location>
</feature>
<name>A0AAD8EP59_DIPPU</name>
<protein>
    <submittedName>
        <fullName evidence="2">Uncharacterized protein</fullName>
    </submittedName>
</protein>
<reference evidence="2" key="2">
    <citation type="submission" date="2023-05" db="EMBL/GenBank/DDBJ databases">
        <authorList>
            <person name="Fouks B."/>
        </authorList>
    </citation>
    <scope>NUCLEOTIDE SEQUENCE</scope>
    <source>
        <strain evidence="2">Stay&amp;Tobe</strain>
        <tissue evidence="2">Testes</tissue>
    </source>
</reference>
<organism evidence="2 3">
    <name type="scientific">Diploptera punctata</name>
    <name type="common">Pacific beetle cockroach</name>
    <dbReference type="NCBI Taxonomy" id="6984"/>
    <lineage>
        <taxon>Eukaryota</taxon>
        <taxon>Metazoa</taxon>
        <taxon>Ecdysozoa</taxon>
        <taxon>Arthropoda</taxon>
        <taxon>Hexapoda</taxon>
        <taxon>Insecta</taxon>
        <taxon>Pterygota</taxon>
        <taxon>Neoptera</taxon>
        <taxon>Polyneoptera</taxon>
        <taxon>Dictyoptera</taxon>
        <taxon>Blattodea</taxon>
        <taxon>Blaberoidea</taxon>
        <taxon>Blaberidae</taxon>
        <taxon>Diplopterinae</taxon>
        <taxon>Diploptera</taxon>
    </lineage>
</organism>
<dbReference type="GO" id="GO:0003735">
    <property type="term" value="F:structural constituent of ribosome"/>
    <property type="evidence" value="ECO:0007669"/>
    <property type="project" value="TreeGrafter"/>
</dbReference>
<keyword evidence="3" id="KW-1185">Reference proteome</keyword>
<reference evidence="2" key="1">
    <citation type="journal article" date="2023" name="IScience">
        <title>Live-bearing cockroach genome reveals convergent evolutionary mechanisms linked to viviparity in insects and beyond.</title>
        <authorList>
            <person name="Fouks B."/>
            <person name="Harrison M.C."/>
            <person name="Mikhailova A.A."/>
            <person name="Marchal E."/>
            <person name="English S."/>
            <person name="Carruthers M."/>
            <person name="Jennings E.C."/>
            <person name="Chiamaka E.L."/>
            <person name="Frigard R.A."/>
            <person name="Pippel M."/>
            <person name="Attardo G.M."/>
            <person name="Benoit J.B."/>
            <person name="Bornberg-Bauer E."/>
            <person name="Tobe S.S."/>
        </authorList>
    </citation>
    <scope>NUCLEOTIDE SEQUENCE</scope>
    <source>
        <strain evidence="2">Stay&amp;Tobe</strain>
    </source>
</reference>
<accession>A0AAD8EP59</accession>
<sequence length="88" mass="10318">IQHLKDRFDSRETQKASWWSRYAGGMHHHRINFDKYHPGYFGKVRKFFQFKSYSTDALSTELIYVTSNDLGLSIDLVTVIDLAIDEFG</sequence>
<comment type="similarity">
    <text evidence="1">Belongs to the universal ribosomal protein uL15 family.</text>
</comment>
<evidence type="ECO:0000256" key="1">
    <source>
        <dbReference type="ARBA" id="ARBA00007320"/>
    </source>
</evidence>
<feature type="non-terminal residue" evidence="2">
    <location>
        <position position="88"/>
    </location>
</feature>
<comment type="caution">
    <text evidence="2">The sequence shown here is derived from an EMBL/GenBank/DDBJ whole genome shotgun (WGS) entry which is preliminary data.</text>
</comment>
<proteinExistence type="inferred from homology"/>
<evidence type="ECO:0000313" key="3">
    <source>
        <dbReference type="Proteomes" id="UP001233999"/>
    </source>
</evidence>